<dbReference type="Gene3D" id="3.40.50.150">
    <property type="entry name" value="Vaccinia Virus protein VP39"/>
    <property type="match status" value="1"/>
</dbReference>
<dbReference type="UniPathway" id="UPA00148"/>
<keyword evidence="4" id="KW-0808">Transferase</keyword>
<evidence type="ECO:0000313" key="10">
    <source>
        <dbReference type="Proteomes" id="UP000031980"/>
    </source>
</evidence>
<dbReference type="GO" id="GO:0008276">
    <property type="term" value="F:protein methyltransferase activity"/>
    <property type="evidence" value="ECO:0007669"/>
    <property type="project" value="InterPro"/>
</dbReference>
<evidence type="ECO:0000256" key="3">
    <source>
        <dbReference type="ARBA" id="ARBA00022603"/>
    </source>
</evidence>
<dbReference type="EMBL" id="JPIT01000018">
    <property type="protein sequence ID" value="KIO45509.1"/>
    <property type="molecule type" value="Genomic_DNA"/>
</dbReference>
<dbReference type="InterPro" id="IPR006365">
    <property type="entry name" value="Cbl_synth_CobL"/>
</dbReference>
<sequence length="394" mass="44955">MEFIVIGLDDNKEPDFNKHIRSLISSHSVFSGGKRHHELVKKLLPPDYTWIDITVPLDNVFRQYALWGEIVVFASGDPLFFGFATTIQKRLPQAKIILYPCFNSLQTLSHRLLLPYHDMHTVSLTGRPWHEFDKTLIEGGKKIGILTDREKTPPAIAQRMLEFGYDNYQMTVGELLGNTEERIRRFSLPEVCKQEFQFPNCIILEQTYPRERPFGLPEEDFHLLNGRSKMITKMPVRLLSLSMLDLRSRQHLWDIGFCTGSVSIEAKLQFPHLHITAFEQRPEGEELMYANCQKFGTPGIETIAEDFTTADLTGIPYPDAVFIGGHGGKMKEILHILSEKIVSGGPVVFNSVSEESNRLFTVTAEQCGFTITKRHRITVDQHNPIEIIQATKNS</sequence>
<dbReference type="PANTHER" id="PTHR43182">
    <property type="entry name" value="COBALT-PRECORRIN-6B C(15)-METHYLTRANSFERASE (DECARBOXYLATING)"/>
    <property type="match status" value="1"/>
</dbReference>
<dbReference type="GO" id="GO:0032259">
    <property type="term" value="P:methylation"/>
    <property type="evidence" value="ECO:0007669"/>
    <property type="project" value="UniProtKB-KW"/>
</dbReference>
<evidence type="ECO:0000259" key="6">
    <source>
        <dbReference type="Pfam" id="PF00590"/>
    </source>
</evidence>
<gene>
    <name evidence="7" type="ORF">BA92_08670</name>
    <name evidence="8" type="ORF">IE90_08915</name>
</gene>
<accession>A0A0C3R4D4</accession>
<evidence type="ECO:0000256" key="4">
    <source>
        <dbReference type="ARBA" id="ARBA00022679"/>
    </source>
</evidence>
<dbReference type="GO" id="GO:0009236">
    <property type="term" value="P:cobalamin biosynthetic process"/>
    <property type="evidence" value="ECO:0007669"/>
    <property type="project" value="UniProtKB-UniPathway"/>
</dbReference>
<dbReference type="PIRSF" id="PIRSF036428">
    <property type="entry name" value="CobL"/>
    <property type="match status" value="1"/>
</dbReference>
<organism evidence="7 10">
    <name type="scientific">Sanguibacteroides justesenii</name>
    <dbReference type="NCBI Taxonomy" id="1547597"/>
    <lineage>
        <taxon>Bacteria</taxon>
        <taxon>Pseudomonadati</taxon>
        <taxon>Bacteroidota</taxon>
        <taxon>Bacteroidia</taxon>
        <taxon>Bacteroidales</taxon>
        <taxon>Porphyromonadaceae</taxon>
        <taxon>Sanguibacteroides</taxon>
    </lineage>
</organism>
<evidence type="ECO:0000313" key="9">
    <source>
        <dbReference type="Proteomes" id="UP000031937"/>
    </source>
</evidence>
<dbReference type="SUPFAM" id="SSF53790">
    <property type="entry name" value="Tetrapyrrole methylase"/>
    <property type="match status" value="1"/>
</dbReference>
<evidence type="ECO:0000256" key="5">
    <source>
        <dbReference type="ARBA" id="ARBA00022691"/>
    </source>
</evidence>
<reference evidence="7 10" key="1">
    <citation type="submission" date="2014-07" db="EMBL/GenBank/DDBJ databases">
        <title>Porphyromonadaceae bacterium OUH 308042 = ATCC BAA-2681 = DSM 28342 draft genome.</title>
        <authorList>
            <person name="Sydenham T.V."/>
            <person name="Hasman H."/>
            <person name="Justensen U.S."/>
        </authorList>
    </citation>
    <scope>NUCLEOTIDE SEQUENCE [LARGE SCALE GENOMIC DNA]</scope>
    <source>
        <strain evidence="7 10">OUH 308042</strain>
    </source>
</reference>
<evidence type="ECO:0000256" key="1">
    <source>
        <dbReference type="ARBA" id="ARBA00004953"/>
    </source>
</evidence>
<dbReference type="Proteomes" id="UP000031980">
    <property type="component" value="Unassembled WGS sequence"/>
</dbReference>
<dbReference type="InterPro" id="IPR014008">
    <property type="entry name" value="Cbl_synth_MTase_CbiT"/>
</dbReference>
<comment type="caution">
    <text evidence="7">The sequence shown here is derived from an EMBL/GenBank/DDBJ whole genome shotgun (WGS) entry which is preliminary data.</text>
</comment>
<dbReference type="NCBIfam" id="TIGR02469">
    <property type="entry name" value="CbiT"/>
    <property type="match status" value="1"/>
</dbReference>
<dbReference type="AlphaFoldDB" id="A0A0C3R4D4"/>
<protein>
    <submittedName>
        <fullName evidence="7">Cytochrome D ubiquinol oxidase subunit II</fullName>
    </submittedName>
</protein>
<evidence type="ECO:0000256" key="2">
    <source>
        <dbReference type="ARBA" id="ARBA00022573"/>
    </source>
</evidence>
<keyword evidence="5" id="KW-0949">S-adenosyl-L-methionine</keyword>
<evidence type="ECO:0000313" key="7">
    <source>
        <dbReference type="EMBL" id="KIO44275.1"/>
    </source>
</evidence>
<keyword evidence="10" id="KW-1185">Reference proteome</keyword>
<dbReference type="PANTHER" id="PTHR43182:SF1">
    <property type="entry name" value="COBALT-PRECORRIN-7 C(5)-METHYLTRANSFERASE"/>
    <property type="match status" value="1"/>
</dbReference>
<reference evidence="8 9" key="2">
    <citation type="submission" date="2014-07" db="EMBL/GenBank/DDBJ databases">
        <title>Porphyromonadaceae bacterium OUH 334697 = ATCC BAA-2682 = DSM 28341 draft genome.</title>
        <authorList>
            <person name="Sydenham T.V."/>
            <person name="Hasman H."/>
            <person name="Justesen U.S."/>
        </authorList>
    </citation>
    <scope>NUCLEOTIDE SEQUENCE [LARGE SCALE GENOMIC DNA]</scope>
    <source>
        <strain evidence="8 9">OUH 334697</strain>
    </source>
</reference>
<dbReference type="InterPro" id="IPR000878">
    <property type="entry name" value="4pyrrol_Mease"/>
</dbReference>
<comment type="pathway">
    <text evidence="1">Cofactor biosynthesis; adenosylcobalamin biosynthesis.</text>
</comment>
<name>A0A0C3R4D4_9PORP</name>
<dbReference type="InterPro" id="IPR050714">
    <property type="entry name" value="Cobalamin_biosynth_MTase"/>
</dbReference>
<keyword evidence="2" id="KW-0169">Cobalamin biosynthesis</keyword>
<dbReference type="CDD" id="cd11644">
    <property type="entry name" value="Precorrin-6Y-MT"/>
    <property type="match status" value="1"/>
</dbReference>
<dbReference type="InterPro" id="IPR012818">
    <property type="entry name" value="CbiE"/>
</dbReference>
<feature type="domain" description="Tetrapyrrole methylase" evidence="6">
    <location>
        <begin position="63"/>
        <end position="191"/>
    </location>
</feature>
<proteinExistence type="predicted"/>
<dbReference type="InterPro" id="IPR035996">
    <property type="entry name" value="4pyrrol_Methylase_sf"/>
</dbReference>
<keyword evidence="3" id="KW-0489">Methyltransferase</keyword>
<dbReference type="Pfam" id="PF00590">
    <property type="entry name" value="TP_methylase"/>
    <property type="match status" value="1"/>
</dbReference>
<dbReference type="EMBL" id="JPIU01000039">
    <property type="protein sequence ID" value="KIO44275.1"/>
    <property type="molecule type" value="Genomic_DNA"/>
</dbReference>
<dbReference type="SUPFAM" id="SSF53335">
    <property type="entry name" value="S-adenosyl-L-methionine-dependent methyltransferases"/>
    <property type="match status" value="1"/>
</dbReference>
<dbReference type="NCBIfam" id="TIGR02467">
    <property type="entry name" value="CbiE"/>
    <property type="match status" value="1"/>
</dbReference>
<evidence type="ECO:0000313" key="8">
    <source>
        <dbReference type="EMBL" id="KIO45509.1"/>
    </source>
</evidence>
<dbReference type="Proteomes" id="UP000031937">
    <property type="component" value="Unassembled WGS sequence"/>
</dbReference>
<dbReference type="InterPro" id="IPR029063">
    <property type="entry name" value="SAM-dependent_MTases_sf"/>
</dbReference>
<dbReference type="RefSeq" id="WP_041503438.1">
    <property type="nucleotide sequence ID" value="NZ_JPIT01000018.1"/>
</dbReference>